<evidence type="ECO:0000313" key="1">
    <source>
        <dbReference type="EMBL" id="BAU55250.1"/>
    </source>
</evidence>
<protein>
    <submittedName>
        <fullName evidence="1">Uncharacterized protein</fullName>
    </submittedName>
</protein>
<proteinExistence type="predicted"/>
<dbReference type="RefSeq" id="WP_096353497.1">
    <property type="nucleotide sequence ID" value="NZ_AP017313.1"/>
</dbReference>
<dbReference type="Proteomes" id="UP000218263">
    <property type="component" value="Chromosome"/>
</dbReference>
<organism evidence="1 2">
    <name type="scientific">Mucilaginibacter gotjawali</name>
    <dbReference type="NCBI Taxonomy" id="1550579"/>
    <lineage>
        <taxon>Bacteria</taxon>
        <taxon>Pseudomonadati</taxon>
        <taxon>Bacteroidota</taxon>
        <taxon>Sphingobacteriia</taxon>
        <taxon>Sphingobacteriales</taxon>
        <taxon>Sphingobacteriaceae</taxon>
        <taxon>Mucilaginibacter</taxon>
    </lineage>
</organism>
<name>A0A0X8X433_9SPHI</name>
<evidence type="ECO:0000313" key="2">
    <source>
        <dbReference type="Proteomes" id="UP000218263"/>
    </source>
</evidence>
<dbReference type="EMBL" id="AP017313">
    <property type="protein sequence ID" value="BAU55250.1"/>
    <property type="molecule type" value="Genomic_DNA"/>
</dbReference>
<dbReference type="OrthoDB" id="1073876at2"/>
<accession>A0A0X8X433</accession>
<dbReference type="AlphaFoldDB" id="A0A0X8X433"/>
<gene>
    <name evidence="1" type="ORF">MgSA37_03431</name>
</gene>
<keyword evidence="2" id="KW-1185">Reference proteome</keyword>
<sequence length="217" mass="25289">MIDNIPGFNQPRLTMAFIKADVTEIQEALINWQTPLVKRNNNSLSSEEVTGDFNSAYEKLFPMTSGEIRRYLLLPTTSQWVGFIDNIWTGTDRTCPWVLAERLKTEYIHLVYNNTSAESLVDYHSFMAAELKTIRTVGVIKENGWKFQQYGKPLKFEQTENYNNRIVKSRFTFDQLCQFLNYFGINAFDINFYMPEKSAILIKKMGPYFPATREISQ</sequence>
<reference evidence="1 2" key="1">
    <citation type="submission" date="2015-12" db="EMBL/GenBank/DDBJ databases">
        <title>Genome sequence of Mucilaginibacter gotjawali.</title>
        <authorList>
            <person name="Lee J.S."/>
            <person name="Lee K.C."/>
            <person name="Kim K.K."/>
            <person name="Lee B.W."/>
        </authorList>
    </citation>
    <scope>NUCLEOTIDE SEQUENCE [LARGE SCALE GENOMIC DNA]</scope>
    <source>
        <strain evidence="1 2">SA3-7</strain>
    </source>
</reference>
<dbReference type="KEGG" id="mgot:MgSA37_03431"/>